<name>A0AAD5QN84_PARTN</name>
<evidence type="ECO:0000313" key="1">
    <source>
        <dbReference type="EMBL" id="KAJ1355225.1"/>
    </source>
</evidence>
<keyword evidence="2" id="KW-1185">Reference proteome</keyword>
<sequence>MPSGWYEQENTFFNRLFQEWQETSKKRQKSTLKAIYECIHQGFKKQSIEGVILFTSVGRRRLSTASALKSTIVLADNVPFLGARFCDRTRVVEKKPQTMTKPPKSAHAELLSRTKYSGANLEKTAIKILEDFRILESFYIKLTDLQLIPVNPMGKRCYNTDIVLTES</sequence>
<organism evidence="1 2">
    <name type="scientific">Parelaphostrongylus tenuis</name>
    <name type="common">Meningeal worm</name>
    <dbReference type="NCBI Taxonomy" id="148309"/>
    <lineage>
        <taxon>Eukaryota</taxon>
        <taxon>Metazoa</taxon>
        <taxon>Ecdysozoa</taxon>
        <taxon>Nematoda</taxon>
        <taxon>Chromadorea</taxon>
        <taxon>Rhabditida</taxon>
        <taxon>Rhabditina</taxon>
        <taxon>Rhabditomorpha</taxon>
        <taxon>Strongyloidea</taxon>
        <taxon>Metastrongylidae</taxon>
        <taxon>Parelaphostrongylus</taxon>
    </lineage>
</organism>
<protein>
    <submittedName>
        <fullName evidence="1">Uncharacterized protein</fullName>
    </submittedName>
</protein>
<dbReference type="Proteomes" id="UP001196413">
    <property type="component" value="Unassembled WGS sequence"/>
</dbReference>
<accession>A0AAD5QN84</accession>
<evidence type="ECO:0000313" key="2">
    <source>
        <dbReference type="Proteomes" id="UP001196413"/>
    </source>
</evidence>
<gene>
    <name evidence="1" type="ORF">KIN20_012549</name>
</gene>
<comment type="caution">
    <text evidence="1">The sequence shown here is derived from an EMBL/GenBank/DDBJ whole genome shotgun (WGS) entry which is preliminary data.</text>
</comment>
<reference evidence="1" key="1">
    <citation type="submission" date="2021-06" db="EMBL/GenBank/DDBJ databases">
        <title>Parelaphostrongylus tenuis whole genome reference sequence.</title>
        <authorList>
            <person name="Garwood T.J."/>
            <person name="Larsen P.A."/>
            <person name="Fountain-Jones N.M."/>
            <person name="Garbe J.R."/>
            <person name="Macchietto M.G."/>
            <person name="Kania S.A."/>
            <person name="Gerhold R.W."/>
            <person name="Richards J.E."/>
            <person name="Wolf T.M."/>
        </authorList>
    </citation>
    <scope>NUCLEOTIDE SEQUENCE</scope>
    <source>
        <strain evidence="1">MNPRO001-30</strain>
        <tissue evidence="1">Meninges</tissue>
    </source>
</reference>
<dbReference type="AlphaFoldDB" id="A0AAD5QN84"/>
<dbReference type="EMBL" id="JAHQIW010002392">
    <property type="protein sequence ID" value="KAJ1355225.1"/>
    <property type="molecule type" value="Genomic_DNA"/>
</dbReference>
<proteinExistence type="predicted"/>